<name>W7QL07_9ALTE</name>
<protein>
    <submittedName>
        <fullName evidence="2">Uncharacterized protein</fullName>
    </submittedName>
</protein>
<sequence length="67" mass="6984">MNRFKTLGLTCGLSGAGIGSFLSYLAITESLSSTVITAQQAGMYSAISATIFGISLAFIGIIYNKQN</sequence>
<evidence type="ECO:0000256" key="1">
    <source>
        <dbReference type="SAM" id="Phobius"/>
    </source>
</evidence>
<keyword evidence="1" id="KW-1133">Transmembrane helix</keyword>
<proteinExistence type="predicted"/>
<evidence type="ECO:0000313" key="3">
    <source>
        <dbReference type="Proteomes" id="UP000019276"/>
    </source>
</evidence>
<accession>W7QL07</accession>
<reference evidence="2 3" key="1">
    <citation type="journal article" date="2014" name="Genome Announc.">
        <title>Draft Genome Sequence of the Agar-Degrading Bacterium Catenovulum sp. Strain DS-2, Isolated from Intestines of Haliotis diversicolor.</title>
        <authorList>
            <person name="Shan D."/>
            <person name="Li X."/>
            <person name="Gu Z."/>
            <person name="Wei G."/>
            <person name="Gao Z."/>
            <person name="Shao Z."/>
        </authorList>
    </citation>
    <scope>NUCLEOTIDE SEQUENCE [LARGE SCALE GENOMIC DNA]</scope>
    <source>
        <strain evidence="2 3">DS-2</strain>
    </source>
</reference>
<organism evidence="2 3">
    <name type="scientific">Catenovulum agarivorans DS-2</name>
    <dbReference type="NCBI Taxonomy" id="1328313"/>
    <lineage>
        <taxon>Bacteria</taxon>
        <taxon>Pseudomonadati</taxon>
        <taxon>Pseudomonadota</taxon>
        <taxon>Gammaproteobacteria</taxon>
        <taxon>Alteromonadales</taxon>
        <taxon>Alteromonadaceae</taxon>
        <taxon>Catenovulum</taxon>
    </lineage>
</organism>
<feature type="transmembrane region" description="Helical" evidence="1">
    <location>
        <begin position="41"/>
        <end position="63"/>
    </location>
</feature>
<dbReference type="RefSeq" id="WP_035015755.1">
    <property type="nucleotide sequence ID" value="NZ_ARZY01000036.1"/>
</dbReference>
<keyword evidence="1" id="KW-0812">Transmembrane</keyword>
<dbReference type="Proteomes" id="UP000019276">
    <property type="component" value="Unassembled WGS sequence"/>
</dbReference>
<keyword evidence="3" id="KW-1185">Reference proteome</keyword>
<gene>
    <name evidence="2" type="ORF">DS2_15459</name>
</gene>
<keyword evidence="1" id="KW-0472">Membrane</keyword>
<evidence type="ECO:0000313" key="2">
    <source>
        <dbReference type="EMBL" id="EWH08798.1"/>
    </source>
</evidence>
<dbReference type="OrthoDB" id="9998874at2"/>
<dbReference type="AlphaFoldDB" id="W7QL07"/>
<comment type="caution">
    <text evidence="2">The sequence shown here is derived from an EMBL/GenBank/DDBJ whole genome shotgun (WGS) entry which is preliminary data.</text>
</comment>
<dbReference type="EMBL" id="ARZY01000036">
    <property type="protein sequence ID" value="EWH08798.1"/>
    <property type="molecule type" value="Genomic_DNA"/>
</dbReference>